<comment type="caution">
    <text evidence="5">The sequence shown here is derived from an EMBL/GenBank/DDBJ whole genome shotgun (WGS) entry which is preliminary data.</text>
</comment>
<dbReference type="PANTHER" id="PTHR35371:SF1">
    <property type="entry name" value="BLR7753 PROTEIN"/>
    <property type="match status" value="1"/>
</dbReference>
<evidence type="ECO:0000256" key="2">
    <source>
        <dbReference type="ARBA" id="ARBA00022692"/>
    </source>
</evidence>
<keyword evidence="6" id="KW-1185">Reference proteome</keyword>
<evidence type="ECO:0000313" key="5">
    <source>
        <dbReference type="EMBL" id="KAF2725055.1"/>
    </source>
</evidence>
<sequence length="156" mass="16978">MDFFRTTNVSYFTIPVCWAISLAPRVYSSKGYKKATGKAGFDGRHPRDFKDKIASDPALDSATKGRLIRAEAAVANGFENLGLFAAAVAAGNSAHLDAGLMNTFSIAYIVSRFIYNHIYIYNDTVQLAGMRTVCYTGQIIGLMFVFIKSGLKLNGA</sequence>
<evidence type="ECO:0000256" key="4">
    <source>
        <dbReference type="ARBA" id="ARBA00023136"/>
    </source>
</evidence>
<dbReference type="EMBL" id="MU003769">
    <property type="protein sequence ID" value="KAF2725055.1"/>
    <property type="molecule type" value="Genomic_DNA"/>
</dbReference>
<dbReference type="Gene3D" id="1.20.120.550">
    <property type="entry name" value="Membrane associated eicosanoid/glutathione metabolism-like domain"/>
    <property type="match status" value="1"/>
</dbReference>
<reference evidence="5" key="1">
    <citation type="journal article" date="2020" name="Stud. Mycol.">
        <title>101 Dothideomycetes genomes: a test case for predicting lifestyles and emergence of pathogens.</title>
        <authorList>
            <person name="Haridas S."/>
            <person name="Albert R."/>
            <person name="Binder M."/>
            <person name="Bloem J."/>
            <person name="Labutti K."/>
            <person name="Salamov A."/>
            <person name="Andreopoulos B."/>
            <person name="Baker S."/>
            <person name="Barry K."/>
            <person name="Bills G."/>
            <person name="Bluhm B."/>
            <person name="Cannon C."/>
            <person name="Castanera R."/>
            <person name="Culley D."/>
            <person name="Daum C."/>
            <person name="Ezra D."/>
            <person name="Gonzalez J."/>
            <person name="Henrissat B."/>
            <person name="Kuo A."/>
            <person name="Liang C."/>
            <person name="Lipzen A."/>
            <person name="Lutzoni F."/>
            <person name="Magnuson J."/>
            <person name="Mondo S."/>
            <person name="Nolan M."/>
            <person name="Ohm R."/>
            <person name="Pangilinan J."/>
            <person name="Park H.-J."/>
            <person name="Ramirez L."/>
            <person name="Alfaro M."/>
            <person name="Sun H."/>
            <person name="Tritt A."/>
            <person name="Yoshinaga Y."/>
            <person name="Zwiers L.-H."/>
            <person name="Turgeon B."/>
            <person name="Goodwin S."/>
            <person name="Spatafora J."/>
            <person name="Crous P."/>
            <person name="Grigoriev I."/>
        </authorList>
    </citation>
    <scope>NUCLEOTIDE SEQUENCE</scope>
    <source>
        <strain evidence="5">CBS 116435</strain>
    </source>
</reference>
<evidence type="ECO:0000313" key="6">
    <source>
        <dbReference type="Proteomes" id="UP000799441"/>
    </source>
</evidence>
<keyword evidence="2" id="KW-0812">Transmembrane</keyword>
<comment type="subcellular location">
    <subcellularLocation>
        <location evidence="1">Membrane</location>
    </subcellularLocation>
</comment>
<keyword evidence="3" id="KW-1133">Transmembrane helix</keyword>
<dbReference type="Pfam" id="PF01124">
    <property type="entry name" value="MAPEG"/>
    <property type="match status" value="1"/>
</dbReference>
<gene>
    <name evidence="5" type="ORF">K431DRAFT_281528</name>
</gene>
<dbReference type="Proteomes" id="UP000799441">
    <property type="component" value="Unassembled WGS sequence"/>
</dbReference>
<dbReference type="InterPro" id="IPR001129">
    <property type="entry name" value="Membr-assoc_MAPEG"/>
</dbReference>
<accession>A0A9P4UUD9</accession>
<keyword evidence="4" id="KW-0472">Membrane</keyword>
<evidence type="ECO:0000256" key="3">
    <source>
        <dbReference type="ARBA" id="ARBA00022989"/>
    </source>
</evidence>
<proteinExistence type="predicted"/>
<dbReference type="InterPro" id="IPR023352">
    <property type="entry name" value="MAPEG-like_dom_sf"/>
</dbReference>
<organism evidence="5 6">
    <name type="scientific">Polychaeton citri CBS 116435</name>
    <dbReference type="NCBI Taxonomy" id="1314669"/>
    <lineage>
        <taxon>Eukaryota</taxon>
        <taxon>Fungi</taxon>
        <taxon>Dikarya</taxon>
        <taxon>Ascomycota</taxon>
        <taxon>Pezizomycotina</taxon>
        <taxon>Dothideomycetes</taxon>
        <taxon>Dothideomycetidae</taxon>
        <taxon>Capnodiales</taxon>
        <taxon>Capnodiaceae</taxon>
        <taxon>Polychaeton</taxon>
    </lineage>
</organism>
<dbReference type="SUPFAM" id="SSF161084">
    <property type="entry name" value="MAPEG domain-like"/>
    <property type="match status" value="1"/>
</dbReference>
<dbReference type="GO" id="GO:0016020">
    <property type="term" value="C:membrane"/>
    <property type="evidence" value="ECO:0007669"/>
    <property type="project" value="UniProtKB-SubCell"/>
</dbReference>
<dbReference type="AlphaFoldDB" id="A0A9P4UUD9"/>
<evidence type="ECO:0000256" key="1">
    <source>
        <dbReference type="ARBA" id="ARBA00004370"/>
    </source>
</evidence>
<dbReference type="OrthoDB" id="2122304at2759"/>
<dbReference type="PANTHER" id="PTHR35371">
    <property type="entry name" value="INNER MEMBRANE PROTEIN"/>
    <property type="match status" value="1"/>
</dbReference>
<name>A0A9P4UUD9_9PEZI</name>
<protein>
    <recommendedName>
        <fullName evidence="7">Membrane-associated, eicosanoid/glutathione metabolism (MAPEG) protein</fullName>
    </recommendedName>
</protein>
<evidence type="ECO:0008006" key="7">
    <source>
        <dbReference type="Google" id="ProtNLM"/>
    </source>
</evidence>